<feature type="transmembrane region" description="Helical" evidence="1">
    <location>
        <begin position="48"/>
        <end position="73"/>
    </location>
</feature>
<organism evidence="2 3">
    <name type="scientific">Aspergillus ruber (strain CBS 135680)</name>
    <dbReference type="NCBI Taxonomy" id="1388766"/>
    <lineage>
        <taxon>Eukaryota</taxon>
        <taxon>Fungi</taxon>
        <taxon>Dikarya</taxon>
        <taxon>Ascomycota</taxon>
        <taxon>Pezizomycotina</taxon>
        <taxon>Eurotiomycetes</taxon>
        <taxon>Eurotiomycetidae</taxon>
        <taxon>Eurotiales</taxon>
        <taxon>Aspergillaceae</taxon>
        <taxon>Aspergillus</taxon>
        <taxon>Aspergillus subgen. Aspergillus</taxon>
    </lineage>
</organism>
<keyword evidence="3" id="KW-1185">Reference proteome</keyword>
<evidence type="ECO:0000313" key="2">
    <source>
        <dbReference type="EMBL" id="EYE98242.1"/>
    </source>
</evidence>
<proteinExistence type="predicted"/>
<gene>
    <name evidence="2" type="ORF">EURHEDRAFT_274726</name>
</gene>
<feature type="transmembrane region" description="Helical" evidence="1">
    <location>
        <begin position="5"/>
        <end position="28"/>
    </location>
</feature>
<dbReference type="Proteomes" id="UP000019804">
    <property type="component" value="Unassembled WGS sequence"/>
</dbReference>
<accession>A0A017SMQ2</accession>
<keyword evidence="1" id="KW-1133">Transmembrane helix</keyword>
<dbReference type="RefSeq" id="XP_040641930.1">
    <property type="nucleotide sequence ID" value="XM_040778172.1"/>
</dbReference>
<feature type="transmembrane region" description="Helical" evidence="1">
    <location>
        <begin position="94"/>
        <end position="111"/>
    </location>
</feature>
<keyword evidence="1" id="KW-0812">Transmembrane</keyword>
<dbReference type="EMBL" id="KK088414">
    <property type="protein sequence ID" value="EYE98242.1"/>
    <property type="molecule type" value="Genomic_DNA"/>
</dbReference>
<feature type="transmembrane region" description="Helical" evidence="1">
    <location>
        <begin position="117"/>
        <end position="144"/>
    </location>
</feature>
<name>A0A017SMQ2_ASPRC</name>
<sequence>MTITILPVSILLFCFFFFFFFFLILITLDLAFRLTVSFLIDSLTSIPLVLYFFNYTFSSAMALIPFDLVHSSVHYRNQAKKKKKKKKKKKQRKNNYFLSHCGPIILFLDFYSKDAWLISRLLPVTCSLIPCFIFCYVPMLLGLIKQVDKAIVLLVIC</sequence>
<evidence type="ECO:0000313" key="3">
    <source>
        <dbReference type="Proteomes" id="UP000019804"/>
    </source>
</evidence>
<dbReference type="GeneID" id="63693296"/>
<dbReference type="AlphaFoldDB" id="A0A017SMQ2"/>
<reference evidence="3" key="1">
    <citation type="journal article" date="2014" name="Nat. Commun.">
        <title>Genomic adaptations of the halophilic Dead Sea filamentous fungus Eurotium rubrum.</title>
        <authorList>
            <person name="Kis-Papo T."/>
            <person name="Weig A.R."/>
            <person name="Riley R."/>
            <person name="Persoh D."/>
            <person name="Salamov A."/>
            <person name="Sun H."/>
            <person name="Lipzen A."/>
            <person name="Wasser S.P."/>
            <person name="Rambold G."/>
            <person name="Grigoriev I.V."/>
            <person name="Nevo E."/>
        </authorList>
    </citation>
    <scope>NUCLEOTIDE SEQUENCE [LARGE SCALE GENOMIC DNA]</scope>
    <source>
        <strain evidence="3">CBS 135680</strain>
    </source>
</reference>
<evidence type="ECO:0000256" key="1">
    <source>
        <dbReference type="SAM" id="Phobius"/>
    </source>
</evidence>
<dbReference type="HOGENOM" id="CLU_1677471_0_0_1"/>
<protein>
    <submittedName>
        <fullName evidence="2">Uncharacterized protein</fullName>
    </submittedName>
</protein>
<keyword evidence="1" id="KW-0472">Membrane</keyword>